<gene>
    <name evidence="1" type="ORF">O181_103865</name>
</gene>
<proteinExistence type="predicted"/>
<protein>
    <submittedName>
        <fullName evidence="1">Uncharacterized protein</fullName>
    </submittedName>
</protein>
<comment type="caution">
    <text evidence="1">The sequence shown here is derived from an EMBL/GenBank/DDBJ whole genome shotgun (WGS) entry which is preliminary data.</text>
</comment>
<evidence type="ECO:0000313" key="1">
    <source>
        <dbReference type="EMBL" id="MBW0564150.1"/>
    </source>
</evidence>
<organism evidence="1 2">
    <name type="scientific">Austropuccinia psidii MF-1</name>
    <dbReference type="NCBI Taxonomy" id="1389203"/>
    <lineage>
        <taxon>Eukaryota</taxon>
        <taxon>Fungi</taxon>
        <taxon>Dikarya</taxon>
        <taxon>Basidiomycota</taxon>
        <taxon>Pucciniomycotina</taxon>
        <taxon>Pucciniomycetes</taxon>
        <taxon>Pucciniales</taxon>
        <taxon>Sphaerophragmiaceae</taxon>
        <taxon>Austropuccinia</taxon>
    </lineage>
</organism>
<name>A0A9Q3JIU2_9BASI</name>
<keyword evidence="2" id="KW-1185">Reference proteome</keyword>
<dbReference type="EMBL" id="AVOT02075397">
    <property type="protein sequence ID" value="MBW0564150.1"/>
    <property type="molecule type" value="Genomic_DNA"/>
</dbReference>
<evidence type="ECO:0000313" key="2">
    <source>
        <dbReference type="Proteomes" id="UP000765509"/>
    </source>
</evidence>
<dbReference type="AlphaFoldDB" id="A0A9Q3JIU2"/>
<sequence length="205" mass="23534">MKSHTRILCVQHFLLELENNLNRLEPLGIKFTTKIINPSSNIEPRREIFQALTFEKHSDTLKLPNLETGKIRVSHNFTPTVVNPTLSITQLQKVLPTLSSLTVKLQIPTSQVKQSVIEQKENPTVTHSRVNVPSIDSTQVISLTRQSKYYDYVPYYKEAPKNISISISQDNVVSEKRNTFESKHLILAYLVHYTQAISYLMEQTK</sequence>
<dbReference type="Proteomes" id="UP000765509">
    <property type="component" value="Unassembled WGS sequence"/>
</dbReference>
<reference evidence="1" key="1">
    <citation type="submission" date="2021-03" db="EMBL/GenBank/DDBJ databases">
        <title>Draft genome sequence of rust myrtle Austropuccinia psidii MF-1, a brazilian biotype.</title>
        <authorList>
            <person name="Quecine M.C."/>
            <person name="Pachon D.M.R."/>
            <person name="Bonatelli M.L."/>
            <person name="Correr F.H."/>
            <person name="Franceschini L.M."/>
            <person name="Leite T.F."/>
            <person name="Margarido G.R.A."/>
            <person name="Almeida C.A."/>
            <person name="Ferrarezi J.A."/>
            <person name="Labate C.A."/>
        </authorList>
    </citation>
    <scope>NUCLEOTIDE SEQUENCE</scope>
    <source>
        <strain evidence="1">MF-1</strain>
    </source>
</reference>
<accession>A0A9Q3JIU2</accession>